<name>A0A420H9G8_9PEZI</name>
<feature type="region of interest" description="Disordered" evidence="3">
    <location>
        <begin position="48"/>
        <end position="106"/>
    </location>
</feature>
<dbReference type="OrthoDB" id="6250593at2759"/>
<dbReference type="SUPFAM" id="SSF50044">
    <property type="entry name" value="SH3-domain"/>
    <property type="match status" value="1"/>
</dbReference>
<keyword evidence="1 2" id="KW-0728">SH3 domain</keyword>
<evidence type="ECO:0000256" key="3">
    <source>
        <dbReference type="SAM" id="MobiDB-lite"/>
    </source>
</evidence>
<dbReference type="AlphaFoldDB" id="A0A420H9G8"/>
<dbReference type="PRINTS" id="PR00452">
    <property type="entry name" value="SH3DOMAIN"/>
</dbReference>
<dbReference type="EMBL" id="MCBR01021519">
    <property type="protein sequence ID" value="RKF54070.1"/>
    <property type="molecule type" value="Genomic_DNA"/>
</dbReference>
<evidence type="ECO:0000259" key="4">
    <source>
        <dbReference type="PROSITE" id="PS50002"/>
    </source>
</evidence>
<evidence type="ECO:0000313" key="5">
    <source>
        <dbReference type="EMBL" id="RKF54070.1"/>
    </source>
</evidence>
<evidence type="ECO:0000256" key="1">
    <source>
        <dbReference type="ARBA" id="ARBA00022443"/>
    </source>
</evidence>
<dbReference type="InterPro" id="IPR036028">
    <property type="entry name" value="SH3-like_dom_sf"/>
</dbReference>
<feature type="domain" description="SH3" evidence="4">
    <location>
        <begin position="112"/>
        <end position="171"/>
    </location>
</feature>
<evidence type="ECO:0000313" key="6">
    <source>
        <dbReference type="Proteomes" id="UP000285405"/>
    </source>
</evidence>
<dbReference type="Pfam" id="PF14604">
    <property type="entry name" value="SH3_9"/>
    <property type="match status" value="1"/>
</dbReference>
<dbReference type="Proteomes" id="UP000285405">
    <property type="component" value="Unassembled WGS sequence"/>
</dbReference>
<accession>A0A420H9G8</accession>
<reference evidence="5 6" key="1">
    <citation type="journal article" date="2018" name="BMC Genomics">
        <title>Comparative genome analyses reveal sequence features reflecting distinct modes of host-adaptation between dicot and monocot powdery mildew.</title>
        <authorList>
            <person name="Wu Y."/>
            <person name="Ma X."/>
            <person name="Pan Z."/>
            <person name="Kale S.D."/>
            <person name="Song Y."/>
            <person name="King H."/>
            <person name="Zhang Q."/>
            <person name="Presley C."/>
            <person name="Deng X."/>
            <person name="Wei C.I."/>
            <person name="Xiao S."/>
        </authorList>
    </citation>
    <scope>NUCLEOTIDE SEQUENCE [LARGE SCALE GENOMIC DNA]</scope>
    <source>
        <strain evidence="5">UCSC1</strain>
    </source>
</reference>
<feature type="region of interest" description="Disordered" evidence="3">
    <location>
        <begin position="196"/>
        <end position="219"/>
    </location>
</feature>
<feature type="compositionally biased region" description="Polar residues" evidence="3">
    <location>
        <begin position="78"/>
        <end position="96"/>
    </location>
</feature>
<gene>
    <name evidence="5" type="ORF">GcC1_215010</name>
</gene>
<sequence>MSASTPSSERQRIINTNRSLRTIKNELENLAEQEAISDEVFDSIMSLLPSESPLNGNSARNKVAQTSHKSSETERKASSSAEPPSQSMNNLSLNNEPQTVPAPVPVTIPTRPEIARAKALYRYAETGDCNFEAGDHISVYEYMNPDWWLGKNLRTGQEGVFPQNYVQILPYPAQGEYGNEKKGNMYQSGNFPPPYQQQAVSTLPPPSGPVNPYNSSVPPMQVAEQKTDSMAGKGGEMGKKIGKKLGNAATFGAGATIGGNIVNSIF</sequence>
<organism evidence="5 6">
    <name type="scientific">Golovinomyces cichoracearum</name>
    <dbReference type="NCBI Taxonomy" id="62708"/>
    <lineage>
        <taxon>Eukaryota</taxon>
        <taxon>Fungi</taxon>
        <taxon>Dikarya</taxon>
        <taxon>Ascomycota</taxon>
        <taxon>Pezizomycotina</taxon>
        <taxon>Leotiomycetes</taxon>
        <taxon>Erysiphales</taxon>
        <taxon>Erysiphaceae</taxon>
        <taxon>Golovinomyces</taxon>
    </lineage>
</organism>
<comment type="caution">
    <text evidence="5">The sequence shown here is derived from an EMBL/GenBank/DDBJ whole genome shotgun (WGS) entry which is preliminary data.</text>
</comment>
<evidence type="ECO:0000256" key="2">
    <source>
        <dbReference type="PROSITE-ProRule" id="PRU00192"/>
    </source>
</evidence>
<dbReference type="PANTHER" id="PTHR45929">
    <property type="entry name" value="JAK PATHWAY SIGNAL TRANSDUCTION ADAPTOR MOLECULE"/>
    <property type="match status" value="1"/>
</dbReference>
<dbReference type="SMART" id="SM00326">
    <property type="entry name" value="SH3"/>
    <property type="match status" value="1"/>
</dbReference>
<dbReference type="Gene3D" id="2.30.30.40">
    <property type="entry name" value="SH3 Domains"/>
    <property type="match status" value="1"/>
</dbReference>
<proteinExistence type="predicted"/>
<dbReference type="InterPro" id="IPR001452">
    <property type="entry name" value="SH3_domain"/>
</dbReference>
<feature type="compositionally biased region" description="Polar residues" evidence="3">
    <location>
        <begin position="52"/>
        <end position="68"/>
    </location>
</feature>
<dbReference type="PANTHER" id="PTHR45929:SF7">
    <property type="entry name" value="LAS SEVENTEEN-BINDING PROTEIN 1"/>
    <property type="match status" value="1"/>
</dbReference>
<dbReference type="PROSITE" id="PS50002">
    <property type="entry name" value="SH3"/>
    <property type="match status" value="1"/>
</dbReference>
<protein>
    <submittedName>
        <fullName evidence="5">LAS seventeen-binding protein 1</fullName>
    </submittedName>
</protein>
<dbReference type="InterPro" id="IPR050670">
    <property type="entry name" value="STAM"/>
</dbReference>